<dbReference type="EMBL" id="CP002160">
    <property type="protein sequence ID" value="ADL50522.1"/>
    <property type="molecule type" value="Genomic_DNA"/>
</dbReference>
<accession>D9SSC5</accession>
<dbReference type="eggNOG" id="ENOG5033QSU">
    <property type="taxonomic scope" value="Bacteria"/>
</dbReference>
<dbReference type="AlphaFoldDB" id="D9SSC5"/>
<dbReference type="RefSeq" id="WP_010073159.1">
    <property type="nucleotide sequence ID" value="NC_014393.1"/>
</dbReference>
<protein>
    <submittedName>
        <fullName evidence="1">Uncharacterized protein</fullName>
    </submittedName>
</protein>
<organism evidence="1 2">
    <name type="scientific">Clostridium cellulovorans (strain ATCC 35296 / DSM 3052 / OCM 3 / 743B)</name>
    <dbReference type="NCBI Taxonomy" id="573061"/>
    <lineage>
        <taxon>Bacteria</taxon>
        <taxon>Bacillati</taxon>
        <taxon>Bacillota</taxon>
        <taxon>Clostridia</taxon>
        <taxon>Eubacteriales</taxon>
        <taxon>Clostridiaceae</taxon>
        <taxon>Clostridium</taxon>
    </lineage>
</organism>
<keyword evidence="2" id="KW-1185">Reference proteome</keyword>
<proteinExistence type="predicted"/>
<dbReference type="HOGENOM" id="CLU_923603_0_0_9"/>
<dbReference type="Proteomes" id="UP000002730">
    <property type="component" value="Chromosome"/>
</dbReference>
<evidence type="ECO:0000313" key="2">
    <source>
        <dbReference type="Proteomes" id="UP000002730"/>
    </source>
</evidence>
<dbReference type="KEGG" id="ccb:Clocel_0752"/>
<gene>
    <name evidence="1" type="ordered locus">Clocel_0752</name>
</gene>
<evidence type="ECO:0000313" key="1">
    <source>
        <dbReference type="EMBL" id="ADL50522.1"/>
    </source>
</evidence>
<name>D9SSC5_CLOC7</name>
<dbReference type="OrthoDB" id="9801123at2"/>
<sequence length="314" mass="34860">MSQNIIECLREAAINKLFSTKGFSTAWPTWNTQIKNLAPAPTQHQILSLGDHLKDIFYSTNTSSDRSQSDVSGGGANWEALVCWYLNLCLIGRRTVVIKHSKGLIPEPVSNAITVNYGSFISNTESDLVAITFPDKAHYKIDKDNIEITDTNGDTVLPYTGRSKKYNLLPMLNALVAEDFKEIEVHVIQCKTNWNDNAQIPMLWDMIYSAKAFRTGISIGREGYSIADIAKFSYSFVTVPTVKLEKLAPTSVAVQRVRNISGGNYWGLATKSGVASSIKEILERNLKSGHSSNHLSTIKIGIPLLSTDYSYFRI</sequence>
<reference evidence="1 2" key="1">
    <citation type="submission" date="2010-08" db="EMBL/GenBank/DDBJ databases">
        <title>Complete sequence of Clostridium cellulovorans 743B.</title>
        <authorList>
            <consortium name="US DOE Joint Genome Institute"/>
            <person name="Lucas S."/>
            <person name="Copeland A."/>
            <person name="Lapidus A."/>
            <person name="Cheng J.-F."/>
            <person name="Bruce D."/>
            <person name="Goodwin L."/>
            <person name="Pitluck S."/>
            <person name="Chertkov O."/>
            <person name="Detter J.C."/>
            <person name="Han C."/>
            <person name="Tapia R."/>
            <person name="Land M."/>
            <person name="Hauser L."/>
            <person name="Chang Y.-J."/>
            <person name="Jeffries C."/>
            <person name="Kyrpides N."/>
            <person name="Ivanova N."/>
            <person name="Mikhailova N."/>
            <person name="Hemme C.L."/>
            <person name="Woyke T."/>
        </authorList>
    </citation>
    <scope>NUCLEOTIDE SEQUENCE [LARGE SCALE GENOMIC DNA]</scope>
    <source>
        <strain evidence="2">ATCC 35296 / DSM 3052 / OCM 3 / 743B</strain>
    </source>
</reference>